<gene>
    <name evidence="2" type="ORF">ABFW12_22875</name>
</gene>
<dbReference type="RefSeq" id="WP_368573774.1">
    <property type="nucleotide sequence ID" value="NZ_JBDLOU010000058.1"/>
</dbReference>
<accession>A0ABV3VI58</accession>
<dbReference type="EMBL" id="JBDLOU010000058">
    <property type="protein sequence ID" value="MEX3741075.1"/>
    <property type="molecule type" value="Genomic_DNA"/>
</dbReference>
<organism evidence="2 3">
    <name type="scientific">Mycolicibacterium porcinum</name>
    <dbReference type="NCBI Taxonomy" id="39693"/>
    <lineage>
        <taxon>Bacteria</taxon>
        <taxon>Bacillati</taxon>
        <taxon>Actinomycetota</taxon>
        <taxon>Actinomycetes</taxon>
        <taxon>Mycobacteriales</taxon>
        <taxon>Mycobacteriaceae</taxon>
        <taxon>Mycolicibacterium</taxon>
    </lineage>
</organism>
<feature type="compositionally biased region" description="Basic and acidic residues" evidence="1">
    <location>
        <begin position="263"/>
        <end position="275"/>
    </location>
</feature>
<protein>
    <recommendedName>
        <fullName evidence="4">Helix-turn-helix domain-containing protein</fullName>
    </recommendedName>
</protein>
<sequence>MSEYDDTFVARLADRRMGPERRRQWIRRVLGCEGLTAAQKTVLIALETYADYEDGSNAHPGEILLSEICGLTTRAVRSALARGRELALIEQTAVENPRAGRAAVYRLVLITSTTGTAVPVKEPTTGTTVPVNNSTTGTAVPVYNHPTTGTAVPVTGTATSPSPEQPFRPPSHSPELLGVLRNWGTSPAEPIPTHTDRSPSKFCDRHPHGTRDRCGDCANARIAFQEWQAGQAVLDAATSAAEDLDRRRRRQLIDDCTLCDDFGRDDDLHPCDHPPHGRRAQHA</sequence>
<evidence type="ECO:0008006" key="4">
    <source>
        <dbReference type="Google" id="ProtNLM"/>
    </source>
</evidence>
<proteinExistence type="predicted"/>
<evidence type="ECO:0000313" key="3">
    <source>
        <dbReference type="Proteomes" id="UP001558474"/>
    </source>
</evidence>
<dbReference type="Proteomes" id="UP001558474">
    <property type="component" value="Unassembled WGS sequence"/>
</dbReference>
<evidence type="ECO:0000256" key="1">
    <source>
        <dbReference type="SAM" id="MobiDB-lite"/>
    </source>
</evidence>
<evidence type="ECO:0000313" key="2">
    <source>
        <dbReference type="EMBL" id="MEX3741075.1"/>
    </source>
</evidence>
<name>A0ABV3VI58_9MYCO</name>
<feature type="region of interest" description="Disordered" evidence="1">
    <location>
        <begin position="263"/>
        <end position="283"/>
    </location>
</feature>
<keyword evidence="3" id="KW-1185">Reference proteome</keyword>
<feature type="compositionally biased region" description="Polar residues" evidence="1">
    <location>
        <begin position="124"/>
        <end position="138"/>
    </location>
</feature>
<reference evidence="2 3" key="1">
    <citation type="submission" date="2024-04" db="EMBL/GenBank/DDBJ databases">
        <title>Genomic Markers of Mycobacteria.</title>
        <authorList>
            <person name="Soliman M.S."/>
            <person name="Elkholy A."/>
            <person name="Soliman N.S."/>
            <person name="Abbas A."/>
            <person name="Khayrat S."/>
            <person name="Shawky S."/>
        </authorList>
    </citation>
    <scope>NUCLEOTIDE SEQUENCE [LARGE SCALE GENOMIC DNA]</scope>
    <source>
        <strain evidence="2 3">Egy-CU-AM5</strain>
    </source>
</reference>
<comment type="caution">
    <text evidence="2">The sequence shown here is derived from an EMBL/GenBank/DDBJ whole genome shotgun (WGS) entry which is preliminary data.</text>
</comment>
<feature type="region of interest" description="Disordered" evidence="1">
    <location>
        <begin position="121"/>
        <end position="145"/>
    </location>
</feature>